<dbReference type="SMART" id="SM00717">
    <property type="entry name" value="SANT"/>
    <property type="match status" value="1"/>
</dbReference>
<dbReference type="PANTHER" id="PTHR12243">
    <property type="entry name" value="MADF DOMAIN TRANSCRIPTION FACTOR"/>
    <property type="match status" value="1"/>
</dbReference>
<evidence type="ECO:0008006" key="7">
    <source>
        <dbReference type="Google" id="ProtNLM"/>
    </source>
</evidence>
<dbReference type="Gene3D" id="1.10.10.60">
    <property type="entry name" value="Homeodomain-like"/>
    <property type="match status" value="1"/>
</dbReference>
<dbReference type="PANTHER" id="PTHR12243:SF60">
    <property type="entry name" value="SI:CH211-15D5.12-RELATED"/>
    <property type="match status" value="1"/>
</dbReference>
<feature type="domain" description="Myb-like" evidence="3">
    <location>
        <begin position="1"/>
        <end position="66"/>
    </location>
</feature>
<dbReference type="InterPro" id="IPR006578">
    <property type="entry name" value="MADF-dom"/>
</dbReference>
<feature type="compositionally biased region" description="Polar residues" evidence="2">
    <location>
        <begin position="280"/>
        <end position="293"/>
    </location>
</feature>
<dbReference type="Pfam" id="PF10545">
    <property type="entry name" value="MADF_DNA_bdg"/>
    <property type="match status" value="1"/>
</dbReference>
<evidence type="ECO:0000313" key="5">
    <source>
        <dbReference type="EMBL" id="CAI6377064.1"/>
    </source>
</evidence>
<feature type="compositionally biased region" description="Low complexity" evidence="2">
    <location>
        <begin position="306"/>
        <end position="318"/>
    </location>
</feature>
<dbReference type="SMART" id="SM00595">
    <property type="entry name" value="MADF"/>
    <property type="match status" value="1"/>
</dbReference>
<proteinExistence type="predicted"/>
<name>A0AAV0YBK5_9HEMI</name>
<dbReference type="GO" id="GO:0006357">
    <property type="term" value="P:regulation of transcription by RNA polymerase II"/>
    <property type="evidence" value="ECO:0007669"/>
    <property type="project" value="TreeGrafter"/>
</dbReference>
<dbReference type="CDD" id="cd00167">
    <property type="entry name" value="SANT"/>
    <property type="match status" value="1"/>
</dbReference>
<evidence type="ECO:0000256" key="1">
    <source>
        <dbReference type="ARBA" id="ARBA00004123"/>
    </source>
</evidence>
<dbReference type="PROSITE" id="PS51029">
    <property type="entry name" value="MADF"/>
    <property type="match status" value="1"/>
</dbReference>
<protein>
    <recommendedName>
        <fullName evidence="7">Transcription factor Adf-1</fullName>
    </recommendedName>
</protein>
<dbReference type="PROSITE" id="PS50090">
    <property type="entry name" value="MYB_LIKE"/>
    <property type="match status" value="1"/>
</dbReference>
<dbReference type="SUPFAM" id="SSF46689">
    <property type="entry name" value="Homeodomain-like"/>
    <property type="match status" value="1"/>
</dbReference>
<evidence type="ECO:0000256" key="2">
    <source>
        <dbReference type="SAM" id="MobiDB-lite"/>
    </source>
</evidence>
<evidence type="ECO:0000259" key="3">
    <source>
        <dbReference type="PROSITE" id="PS50090"/>
    </source>
</evidence>
<dbReference type="GO" id="GO:0005634">
    <property type="term" value="C:nucleus"/>
    <property type="evidence" value="ECO:0007669"/>
    <property type="project" value="UniProtKB-SubCell"/>
</dbReference>
<evidence type="ECO:0000313" key="6">
    <source>
        <dbReference type="Proteomes" id="UP001160148"/>
    </source>
</evidence>
<comment type="subcellular location">
    <subcellularLocation>
        <location evidence="1">Nucleus</location>
    </subcellularLocation>
</comment>
<dbReference type="GO" id="GO:0005667">
    <property type="term" value="C:transcription regulator complex"/>
    <property type="evidence" value="ECO:0007669"/>
    <property type="project" value="TreeGrafter"/>
</dbReference>
<sequence length="331" mass="37880">MSSKTLFTLEEDTILAEFVSKHPCLFDLRNSLYKDQHVRENVWKEVSCILKTKSVDDCKKRWRNMKDTYNKNKRSRKVGTGSATRKKPSKWQLSDILSFLDVATYEREGVSNIMSSDASAIEHTNEDPQIQSQKNTDGLFEDSIDASVLNQGESELQPSSSAIGESISETGVTGKIKKSWTESVSNKKTKKNDNLLDALKKRDEERNKILQELKNIEQDDPIDAFFTSMALTVKQFTPELIIQAKFDILRIVSNLELKNNKLKEIMPPPQVPQPSTSSSYEFPTTVNPYQSSEESSHPEWVDYNYSTSNSFDSQQQDSEQPEEYWIHSLNK</sequence>
<dbReference type="Proteomes" id="UP001160148">
    <property type="component" value="Unassembled WGS sequence"/>
</dbReference>
<dbReference type="InterPro" id="IPR001005">
    <property type="entry name" value="SANT/Myb"/>
</dbReference>
<reference evidence="5 6" key="1">
    <citation type="submission" date="2023-01" db="EMBL/GenBank/DDBJ databases">
        <authorList>
            <person name="Whitehead M."/>
        </authorList>
    </citation>
    <scope>NUCLEOTIDE SEQUENCE [LARGE SCALE GENOMIC DNA]</scope>
</reference>
<feature type="domain" description="MADF" evidence="4">
    <location>
        <begin position="14"/>
        <end position="105"/>
    </location>
</feature>
<evidence type="ECO:0000259" key="4">
    <source>
        <dbReference type="PROSITE" id="PS51029"/>
    </source>
</evidence>
<dbReference type="AlphaFoldDB" id="A0AAV0YBK5"/>
<dbReference type="InterPro" id="IPR039353">
    <property type="entry name" value="TF_Adf1"/>
</dbReference>
<keyword evidence="6" id="KW-1185">Reference proteome</keyword>
<organism evidence="5 6">
    <name type="scientific">Macrosiphum euphorbiae</name>
    <name type="common">potato aphid</name>
    <dbReference type="NCBI Taxonomy" id="13131"/>
    <lineage>
        <taxon>Eukaryota</taxon>
        <taxon>Metazoa</taxon>
        <taxon>Ecdysozoa</taxon>
        <taxon>Arthropoda</taxon>
        <taxon>Hexapoda</taxon>
        <taxon>Insecta</taxon>
        <taxon>Pterygota</taxon>
        <taxon>Neoptera</taxon>
        <taxon>Paraneoptera</taxon>
        <taxon>Hemiptera</taxon>
        <taxon>Sternorrhyncha</taxon>
        <taxon>Aphidomorpha</taxon>
        <taxon>Aphidoidea</taxon>
        <taxon>Aphididae</taxon>
        <taxon>Macrosiphini</taxon>
        <taxon>Macrosiphum</taxon>
    </lineage>
</organism>
<dbReference type="InterPro" id="IPR009057">
    <property type="entry name" value="Homeodomain-like_sf"/>
</dbReference>
<comment type="caution">
    <text evidence="5">The sequence shown here is derived from an EMBL/GenBank/DDBJ whole genome shotgun (WGS) entry which is preliminary data.</text>
</comment>
<gene>
    <name evidence="5" type="ORF">MEUPH1_LOCUS30374</name>
</gene>
<feature type="region of interest" description="Disordered" evidence="2">
    <location>
        <begin position="264"/>
        <end position="331"/>
    </location>
</feature>
<accession>A0AAV0YBK5</accession>
<dbReference type="EMBL" id="CARXXK010001639">
    <property type="protein sequence ID" value="CAI6377064.1"/>
    <property type="molecule type" value="Genomic_DNA"/>
</dbReference>